<keyword evidence="2" id="KW-1185">Reference proteome</keyword>
<organism evidence="1 2">
    <name type="scientific">Ganoderma sinense ZZ0214-1</name>
    <dbReference type="NCBI Taxonomy" id="1077348"/>
    <lineage>
        <taxon>Eukaryota</taxon>
        <taxon>Fungi</taxon>
        <taxon>Dikarya</taxon>
        <taxon>Basidiomycota</taxon>
        <taxon>Agaricomycotina</taxon>
        <taxon>Agaricomycetes</taxon>
        <taxon>Polyporales</taxon>
        <taxon>Polyporaceae</taxon>
        <taxon>Ganoderma</taxon>
    </lineage>
</organism>
<dbReference type="Proteomes" id="UP000230002">
    <property type="component" value="Unassembled WGS sequence"/>
</dbReference>
<dbReference type="OrthoDB" id="2734891at2759"/>
<gene>
    <name evidence="1" type="ORF">GSI_03020</name>
</gene>
<accession>A0A2G8SN98</accession>
<dbReference type="EMBL" id="AYKW01000004">
    <property type="protein sequence ID" value="PIL35230.1"/>
    <property type="molecule type" value="Genomic_DNA"/>
</dbReference>
<evidence type="ECO:0000313" key="1">
    <source>
        <dbReference type="EMBL" id="PIL35230.1"/>
    </source>
</evidence>
<sequence>MLTLTSPGGSWLPPNGAFLPFPGQPSSLRCLTLKRVCFLPSSPPSSLAHVALFDVYIPKADSNLFKFLSFCPNLESLVLSNIRDGPGRDLDLQPVHLPHLRRITLHRLLKHKAALYLTHLPRNRGQAVQLLEHHTSGDSWPNHCPPDAHTLCFEHCLLREDKEPTFELEAGVVAVTFLGAHRTFHVTLPIRHTIYSLYDLPVILDALMCKKSLTRVREAWIVGIHPTRPVTGVNDDDGATVPPERHRLSILIHLVIIGLGALDTLVVVFRHTLEPNLYILPNALDPSFVSRDLKTVRLVLSHGLCHSPMDLAENSPSLANLPKLNLATVCQGLASGQYAYVETLILEVGPHVVVDDAELLQLSKHVPTVRVVSIRTVPQLALPEACKESAADRAWIGGLW</sequence>
<evidence type="ECO:0008006" key="3">
    <source>
        <dbReference type="Google" id="ProtNLM"/>
    </source>
</evidence>
<proteinExistence type="predicted"/>
<evidence type="ECO:0000313" key="2">
    <source>
        <dbReference type="Proteomes" id="UP000230002"/>
    </source>
</evidence>
<comment type="caution">
    <text evidence="1">The sequence shown here is derived from an EMBL/GenBank/DDBJ whole genome shotgun (WGS) entry which is preliminary data.</text>
</comment>
<reference evidence="1 2" key="1">
    <citation type="journal article" date="2015" name="Sci. Rep.">
        <title>Chromosome-level genome map provides insights into diverse defense mechanisms in the medicinal fungus Ganoderma sinense.</title>
        <authorList>
            <person name="Zhu Y."/>
            <person name="Xu J."/>
            <person name="Sun C."/>
            <person name="Zhou S."/>
            <person name="Xu H."/>
            <person name="Nelson D.R."/>
            <person name="Qian J."/>
            <person name="Song J."/>
            <person name="Luo H."/>
            <person name="Xiang L."/>
            <person name="Li Y."/>
            <person name="Xu Z."/>
            <person name="Ji A."/>
            <person name="Wang L."/>
            <person name="Lu S."/>
            <person name="Hayward A."/>
            <person name="Sun W."/>
            <person name="Li X."/>
            <person name="Schwartz D.C."/>
            <person name="Wang Y."/>
            <person name="Chen S."/>
        </authorList>
    </citation>
    <scope>NUCLEOTIDE SEQUENCE [LARGE SCALE GENOMIC DNA]</scope>
    <source>
        <strain evidence="1 2">ZZ0214-1</strain>
    </source>
</reference>
<name>A0A2G8SN98_9APHY</name>
<protein>
    <recommendedName>
        <fullName evidence="3">F-box domain-containing protein</fullName>
    </recommendedName>
</protein>
<dbReference type="STRING" id="1077348.A0A2G8SN98"/>
<dbReference type="AlphaFoldDB" id="A0A2G8SN98"/>